<dbReference type="GO" id="GO:0005886">
    <property type="term" value="C:plasma membrane"/>
    <property type="evidence" value="ECO:0007669"/>
    <property type="project" value="InterPro"/>
</dbReference>
<organism evidence="1 2">
    <name type="scientific">Leucobacter komagatae</name>
    <dbReference type="NCBI Taxonomy" id="55969"/>
    <lineage>
        <taxon>Bacteria</taxon>
        <taxon>Bacillati</taxon>
        <taxon>Actinomycetota</taxon>
        <taxon>Actinomycetes</taxon>
        <taxon>Micrococcales</taxon>
        <taxon>Microbacteriaceae</taxon>
        <taxon>Leucobacter</taxon>
    </lineage>
</organism>
<dbReference type="Proteomes" id="UP000032120">
    <property type="component" value="Unassembled WGS sequence"/>
</dbReference>
<evidence type="ECO:0000313" key="1">
    <source>
        <dbReference type="EMBL" id="KIP52029.1"/>
    </source>
</evidence>
<dbReference type="GO" id="GO:0008556">
    <property type="term" value="F:P-type potassium transmembrane transporter activity"/>
    <property type="evidence" value="ECO:0007669"/>
    <property type="project" value="InterPro"/>
</dbReference>
<protein>
    <submittedName>
        <fullName evidence="1">Potassium-transporting ATPase</fullName>
    </submittedName>
</protein>
<comment type="caution">
    <text evidence="1">The sequence shown here is derived from an EMBL/GenBank/DDBJ whole genome shotgun (WGS) entry which is preliminary data.</text>
</comment>
<sequence length="29" mass="3090">MIVFNALAALLAVAALVYLGIALTRPEKF</sequence>
<proteinExistence type="predicted"/>
<dbReference type="RefSeq" id="WP_042544682.1">
    <property type="nucleotide sequence ID" value="NZ_JXSQ01000017.1"/>
</dbReference>
<keyword evidence="2" id="KW-1185">Reference proteome</keyword>
<gene>
    <name evidence="1" type="ORF">SD72_11890</name>
</gene>
<evidence type="ECO:0000313" key="2">
    <source>
        <dbReference type="Proteomes" id="UP000032120"/>
    </source>
</evidence>
<accession>A0A0D0IK98</accession>
<dbReference type="InterPro" id="IPR011726">
    <property type="entry name" value="KdpF"/>
</dbReference>
<dbReference type="Pfam" id="PF09604">
    <property type="entry name" value="Potass_KdpF"/>
    <property type="match status" value="1"/>
</dbReference>
<dbReference type="AlphaFoldDB" id="A0A0D0IK98"/>
<name>A0A0D0IK98_9MICO</name>
<reference evidence="1 2" key="1">
    <citation type="submission" date="2015-01" db="EMBL/GenBank/DDBJ databases">
        <title>Draft genome sequence of Leucobacter komagatae strain VKM ST2845.</title>
        <authorList>
            <person name="Karlyshev A.V."/>
            <person name="Kudryashova E.B."/>
        </authorList>
    </citation>
    <scope>NUCLEOTIDE SEQUENCE [LARGE SCALE GENOMIC DNA]</scope>
    <source>
        <strain evidence="1 2">VKM ST2845</strain>
    </source>
</reference>
<dbReference type="EMBL" id="JXSQ01000017">
    <property type="protein sequence ID" value="KIP52029.1"/>
    <property type="molecule type" value="Genomic_DNA"/>
</dbReference>